<gene>
    <name evidence="3" type="ORF">TrVE_jg6597</name>
</gene>
<feature type="compositionally biased region" description="Polar residues" evidence="1">
    <location>
        <begin position="67"/>
        <end position="78"/>
    </location>
</feature>
<evidence type="ECO:0000256" key="2">
    <source>
        <dbReference type="SAM" id="SignalP"/>
    </source>
</evidence>
<dbReference type="Pfam" id="PF09962">
    <property type="entry name" value="DUF2196"/>
    <property type="match status" value="1"/>
</dbReference>
<dbReference type="PANTHER" id="PTHR40069">
    <property type="entry name" value="YWBE PROTEIN"/>
    <property type="match status" value="1"/>
</dbReference>
<dbReference type="PANTHER" id="PTHR40069:SF1">
    <property type="entry name" value="YWBE PROTEIN"/>
    <property type="match status" value="1"/>
</dbReference>
<dbReference type="Proteomes" id="UP001165160">
    <property type="component" value="Unassembled WGS sequence"/>
</dbReference>
<dbReference type="NCBIfam" id="TIGR03833">
    <property type="entry name" value="YwbE family protein"/>
    <property type="match status" value="1"/>
</dbReference>
<evidence type="ECO:0000313" key="4">
    <source>
        <dbReference type="Proteomes" id="UP001165160"/>
    </source>
</evidence>
<dbReference type="EMBL" id="BRXX01000153">
    <property type="protein sequence ID" value="GMH94295.1"/>
    <property type="molecule type" value="Genomic_DNA"/>
</dbReference>
<dbReference type="InterPro" id="IPR019240">
    <property type="entry name" value="DUF2196"/>
</dbReference>
<keyword evidence="4" id="KW-1185">Reference proteome</keyword>
<feature type="chain" id="PRO_5040736829" description="YwbE family protein" evidence="2">
    <location>
        <begin position="24"/>
        <end position="173"/>
    </location>
</feature>
<feature type="compositionally biased region" description="Basic residues" evidence="1">
    <location>
        <begin position="79"/>
        <end position="95"/>
    </location>
</feature>
<proteinExistence type="predicted"/>
<accession>A0A9W7EXT2</accession>
<name>A0A9W7EXT2_9STRA</name>
<evidence type="ECO:0008006" key="5">
    <source>
        <dbReference type="Google" id="ProtNLM"/>
    </source>
</evidence>
<reference evidence="4" key="1">
    <citation type="journal article" date="2023" name="Commun. Biol.">
        <title>Genome analysis of Parmales, the sister group of diatoms, reveals the evolutionary specialization of diatoms from phago-mixotrophs to photoautotrophs.</title>
        <authorList>
            <person name="Ban H."/>
            <person name="Sato S."/>
            <person name="Yoshikawa S."/>
            <person name="Yamada K."/>
            <person name="Nakamura Y."/>
            <person name="Ichinomiya M."/>
            <person name="Sato N."/>
            <person name="Blanc-Mathieu R."/>
            <person name="Endo H."/>
            <person name="Kuwata A."/>
            <person name="Ogata H."/>
        </authorList>
    </citation>
    <scope>NUCLEOTIDE SEQUENCE [LARGE SCALE GENOMIC DNA]</scope>
    <source>
        <strain evidence="4">NIES 3699</strain>
    </source>
</reference>
<feature type="region of interest" description="Disordered" evidence="1">
    <location>
        <begin position="50"/>
        <end position="107"/>
    </location>
</feature>
<protein>
    <recommendedName>
        <fullName evidence="5">YwbE family protein</fullName>
    </recommendedName>
</protein>
<feature type="signal peptide" evidence="2">
    <location>
        <begin position="1"/>
        <end position="23"/>
    </location>
</feature>
<evidence type="ECO:0000313" key="3">
    <source>
        <dbReference type="EMBL" id="GMH94295.1"/>
    </source>
</evidence>
<organism evidence="3 4">
    <name type="scientific">Triparma verrucosa</name>
    <dbReference type="NCBI Taxonomy" id="1606542"/>
    <lineage>
        <taxon>Eukaryota</taxon>
        <taxon>Sar</taxon>
        <taxon>Stramenopiles</taxon>
        <taxon>Ochrophyta</taxon>
        <taxon>Bolidophyceae</taxon>
        <taxon>Parmales</taxon>
        <taxon>Triparmaceae</taxon>
        <taxon>Triparma</taxon>
    </lineage>
</organism>
<dbReference type="AlphaFoldDB" id="A0A9W7EXT2"/>
<keyword evidence="2" id="KW-0732">Signal</keyword>
<comment type="caution">
    <text evidence="3">The sequence shown here is derived from an EMBL/GenBank/DDBJ whole genome shotgun (WGS) entry which is preliminary data.</text>
</comment>
<evidence type="ECO:0000256" key="1">
    <source>
        <dbReference type="SAM" id="MobiDB-lite"/>
    </source>
</evidence>
<sequence length="173" mass="19147">MKSLRRFLSTSFIMIISVLRAASFPIAPLRLTHRAPPHWVSSRTLSILFNDPNNPKPPKAPVPWGRASSNWDAHSFPSSRKKKRGAGGRGGRQRRPPPPEPEYGEAGRGCFGKFVTPGCSVMVVKKEDQRTGIETRGIVQRLLTNAAYHPRGIKVMLVDGTVGRITVLNDEQL</sequence>